<keyword evidence="9" id="KW-0472">Membrane</keyword>
<dbReference type="InterPro" id="IPR003439">
    <property type="entry name" value="ABC_transporter-like_ATP-bd"/>
</dbReference>
<evidence type="ECO:0000313" key="13">
    <source>
        <dbReference type="Proteomes" id="UP000003505"/>
    </source>
</evidence>
<keyword evidence="7" id="KW-0408">Iron</keyword>
<evidence type="ECO:0000256" key="1">
    <source>
        <dbReference type="ARBA" id="ARBA00004202"/>
    </source>
</evidence>
<protein>
    <submittedName>
        <fullName evidence="12">ABC transporter, ATP-binding protein</fullName>
    </submittedName>
    <submittedName>
        <fullName evidence="11">Iron-chelate-transporting ATPase</fullName>
        <ecNumber evidence="11">3.6.3.34</ecNumber>
    </submittedName>
</protein>
<keyword evidence="2" id="KW-0813">Transport</keyword>
<reference evidence="12 13" key="1">
    <citation type="submission" date="2009-09" db="EMBL/GenBank/DDBJ databases">
        <authorList>
            <person name="Weinstock G."/>
            <person name="Sodergren E."/>
            <person name="Clifton S."/>
            <person name="Fulton L."/>
            <person name="Fulton B."/>
            <person name="Courtney L."/>
            <person name="Fronick C."/>
            <person name="Harrison M."/>
            <person name="Strong C."/>
            <person name="Farmer C."/>
            <person name="Delahaunty K."/>
            <person name="Markovic C."/>
            <person name="Hall O."/>
            <person name="Minx P."/>
            <person name="Tomlinson C."/>
            <person name="Mitreva M."/>
            <person name="Nelson J."/>
            <person name="Hou S."/>
            <person name="Wollam A."/>
            <person name="Pepin K.H."/>
            <person name="Johnson M."/>
            <person name="Bhonagiri V."/>
            <person name="Nash W.E."/>
            <person name="Warren W."/>
            <person name="Chinwalla A."/>
            <person name="Mardis E.R."/>
            <person name="Wilson R.K."/>
        </authorList>
    </citation>
    <scope>NUCLEOTIDE SEQUENCE [LARGE SCALE GENOMIC DNA]</scope>
    <source>
        <strain evidence="12">ATCC 35185</strain>
        <strain evidence="13">ATCC 35185 / DSM 20758 / VPI D19B-28</strain>
    </source>
</reference>
<keyword evidence="14" id="KW-1185">Reference proteome</keyword>
<evidence type="ECO:0000313" key="14">
    <source>
        <dbReference type="Proteomes" id="UP000011124"/>
    </source>
</evidence>
<dbReference type="PROSITE" id="PS50893">
    <property type="entry name" value="ABC_TRANSPORTER_2"/>
    <property type="match status" value="1"/>
</dbReference>
<dbReference type="HOGENOM" id="CLU_000604_1_11_9"/>
<dbReference type="SUPFAM" id="SSF52540">
    <property type="entry name" value="P-loop containing nucleoside triphosphate hydrolases"/>
    <property type="match status" value="1"/>
</dbReference>
<evidence type="ECO:0000313" key="11">
    <source>
        <dbReference type="EMBL" id="AEC01196.1"/>
    </source>
</evidence>
<accession>C9LUY3</accession>
<evidence type="ECO:0000256" key="9">
    <source>
        <dbReference type="ARBA" id="ARBA00023136"/>
    </source>
</evidence>
<dbReference type="AlphaFoldDB" id="C9LUY3"/>
<dbReference type="EMBL" id="ACKP02000021">
    <property type="protein sequence ID" value="EEX77337.1"/>
    <property type="molecule type" value="Genomic_DNA"/>
</dbReference>
<dbReference type="GO" id="GO:0005524">
    <property type="term" value="F:ATP binding"/>
    <property type="evidence" value="ECO:0007669"/>
    <property type="project" value="UniProtKB-KW"/>
</dbReference>
<dbReference type="KEGG" id="ssg:Selsp_2252"/>
<dbReference type="PROSITE" id="PS00211">
    <property type="entry name" value="ABC_TRANSPORTER_1"/>
    <property type="match status" value="1"/>
</dbReference>
<evidence type="ECO:0000256" key="4">
    <source>
        <dbReference type="ARBA" id="ARBA00022496"/>
    </source>
</evidence>
<dbReference type="SMART" id="SM00382">
    <property type="entry name" value="AAA"/>
    <property type="match status" value="1"/>
</dbReference>
<dbReference type="CDD" id="cd03214">
    <property type="entry name" value="ABC_Iron-Siderophores_B12_Hemin"/>
    <property type="match status" value="1"/>
</dbReference>
<dbReference type="GO" id="GO:0005886">
    <property type="term" value="C:plasma membrane"/>
    <property type="evidence" value="ECO:0007669"/>
    <property type="project" value="UniProtKB-SubCell"/>
</dbReference>
<dbReference type="InterPro" id="IPR017871">
    <property type="entry name" value="ABC_transporter-like_CS"/>
</dbReference>
<keyword evidence="6 12" id="KW-0067">ATP-binding</keyword>
<dbReference type="GO" id="GO:0016887">
    <property type="term" value="F:ATP hydrolysis activity"/>
    <property type="evidence" value="ECO:0007669"/>
    <property type="project" value="InterPro"/>
</dbReference>
<evidence type="ECO:0000256" key="3">
    <source>
        <dbReference type="ARBA" id="ARBA00022475"/>
    </source>
</evidence>
<dbReference type="OrthoDB" id="9799337at2"/>
<evidence type="ECO:0000256" key="5">
    <source>
        <dbReference type="ARBA" id="ARBA00022741"/>
    </source>
</evidence>
<dbReference type="eggNOG" id="COG1120">
    <property type="taxonomic scope" value="Bacteria"/>
</dbReference>
<keyword evidence="8" id="KW-0406">Ion transport</keyword>
<sequence>MAEILKACGLSLGYGKAEIVHEVTASINRAEIAAIIGPNGSGKSTLLKALARLLEPRAGRVEFMGEDLWQKTEREVAQKVAFLPQSAEPPGDITVMELVRMGRLPHRKFWDSFSKEDGEACREALARTGMEKFAQRPILALSGGERQRARLAMALAQQPEVLLLDEPTTYLDIRHQLALMELVEKLHASLGLTVVMVLHDLNQAVRYSHHIIAIHDGQVLADGAPEAVFTEALVRELYGVESVVRDVTIAGRRTKLCLPERVADGAKAV</sequence>
<organism evidence="12 13">
    <name type="scientific">Selenomonas sputigena (strain ATCC 35185 / DSM 20758 / CCUG 44933 / VPI D19B-28)</name>
    <dbReference type="NCBI Taxonomy" id="546271"/>
    <lineage>
        <taxon>Bacteria</taxon>
        <taxon>Bacillati</taxon>
        <taxon>Bacillota</taxon>
        <taxon>Negativicutes</taxon>
        <taxon>Selenomonadales</taxon>
        <taxon>Selenomonadaceae</taxon>
        <taxon>Selenomonas</taxon>
    </lineage>
</organism>
<comment type="subcellular location">
    <subcellularLocation>
        <location evidence="1">Cell membrane</location>
        <topology evidence="1">Peripheral membrane protein</topology>
    </subcellularLocation>
</comment>
<dbReference type="RefSeq" id="WP_006192569.1">
    <property type="nucleotide sequence ID" value="NC_015437.1"/>
</dbReference>
<dbReference type="Proteomes" id="UP000011124">
    <property type="component" value="Chromosome"/>
</dbReference>
<dbReference type="InterPro" id="IPR051535">
    <property type="entry name" value="Siderophore_ABC-ATPase"/>
</dbReference>
<evidence type="ECO:0000259" key="10">
    <source>
        <dbReference type="PROSITE" id="PS50893"/>
    </source>
</evidence>
<dbReference type="Pfam" id="PF00005">
    <property type="entry name" value="ABC_tran"/>
    <property type="match status" value="1"/>
</dbReference>
<dbReference type="InterPro" id="IPR027417">
    <property type="entry name" value="P-loop_NTPase"/>
</dbReference>
<evidence type="ECO:0000256" key="8">
    <source>
        <dbReference type="ARBA" id="ARBA00023065"/>
    </source>
</evidence>
<dbReference type="EMBL" id="CP002637">
    <property type="protein sequence ID" value="AEC01196.1"/>
    <property type="molecule type" value="Genomic_DNA"/>
</dbReference>
<dbReference type="Proteomes" id="UP000003505">
    <property type="component" value="Unassembled WGS sequence"/>
</dbReference>
<feature type="domain" description="ABC transporter" evidence="10">
    <location>
        <begin position="5"/>
        <end position="241"/>
    </location>
</feature>
<evidence type="ECO:0000313" key="12">
    <source>
        <dbReference type="EMBL" id="EEX77337.1"/>
    </source>
</evidence>
<dbReference type="STRING" id="546271.Selsp_2252"/>
<dbReference type="FunFam" id="3.40.50.300:FF:000134">
    <property type="entry name" value="Iron-enterobactin ABC transporter ATP-binding protein"/>
    <property type="match status" value="1"/>
</dbReference>
<dbReference type="Gene3D" id="3.40.50.300">
    <property type="entry name" value="P-loop containing nucleotide triphosphate hydrolases"/>
    <property type="match status" value="1"/>
</dbReference>
<evidence type="ECO:0000256" key="7">
    <source>
        <dbReference type="ARBA" id="ARBA00023004"/>
    </source>
</evidence>
<keyword evidence="3" id="KW-1003">Cell membrane</keyword>
<gene>
    <name evidence="11" type="ordered locus">Selsp_2252</name>
    <name evidence="12" type="ORF">SELSPUOL_01273</name>
</gene>
<dbReference type="EC" id="3.6.3.34" evidence="11"/>
<dbReference type="PANTHER" id="PTHR42771">
    <property type="entry name" value="IRON(3+)-HYDROXAMATE IMPORT ATP-BINDING PROTEIN FHUC"/>
    <property type="match status" value="1"/>
</dbReference>
<keyword evidence="11" id="KW-0378">Hydrolase</keyword>
<evidence type="ECO:0000256" key="2">
    <source>
        <dbReference type="ARBA" id="ARBA00022448"/>
    </source>
</evidence>
<keyword evidence="5" id="KW-0547">Nucleotide-binding</keyword>
<evidence type="ECO:0000256" key="6">
    <source>
        <dbReference type="ARBA" id="ARBA00022840"/>
    </source>
</evidence>
<keyword evidence="4" id="KW-0410">Iron transport</keyword>
<name>C9LUY3_SELS3</name>
<dbReference type="GO" id="GO:0006826">
    <property type="term" value="P:iron ion transport"/>
    <property type="evidence" value="ECO:0007669"/>
    <property type="project" value="UniProtKB-KW"/>
</dbReference>
<dbReference type="InterPro" id="IPR003593">
    <property type="entry name" value="AAA+_ATPase"/>
</dbReference>
<proteinExistence type="predicted"/>
<reference evidence="11 14" key="2">
    <citation type="submission" date="2011-04" db="EMBL/GenBank/DDBJ databases">
        <title>The complete genome of Selenomonas sputigena DSM 20758.</title>
        <authorList>
            <consortium name="US DOE Joint Genome Institute (JGI-PGF)"/>
            <person name="Lucas S."/>
            <person name="Copeland A."/>
            <person name="Lapidus A."/>
            <person name="Bruce D."/>
            <person name="Goodwin L."/>
            <person name="Pitluck S."/>
            <person name="Peters L."/>
            <person name="Kyrpides N."/>
            <person name="Mavromatis K."/>
            <person name="Ivanova N."/>
            <person name="Ovchinnikova G."/>
            <person name="Teshima H."/>
            <person name="Detter J.C."/>
            <person name="Tapia R."/>
            <person name="Han C."/>
            <person name="Land M."/>
            <person name="Hauser L."/>
            <person name="Markowitz V."/>
            <person name="Cheng J.-F."/>
            <person name="Hugenholtz P."/>
            <person name="Woyke T."/>
            <person name="Wu D."/>
            <person name="Gronow S."/>
            <person name="Wellnitz S."/>
            <person name="Schneider S."/>
            <person name="Klenk H.-P."/>
            <person name="Eisen J.A."/>
        </authorList>
    </citation>
    <scope>NUCLEOTIDE SEQUENCE [LARGE SCALE GENOMIC DNA]</scope>
    <source>
        <strain evidence="11">ATCC 35185</strain>
        <strain evidence="14">ATCC 35185 / DSM 20758 / VPI D19B-28</strain>
    </source>
</reference>
<dbReference type="PANTHER" id="PTHR42771:SF2">
    <property type="entry name" value="IRON(3+)-HYDROXAMATE IMPORT ATP-BINDING PROTEIN FHUC"/>
    <property type="match status" value="1"/>
</dbReference>